<sequence>MKKYVRIVLQICILYLFSLLGSFIVQILHIKFPGSIVGLLLLLGCLHLKIIPVNIIKDGAGFLLGLLALFFVPSTVGVINYPELLSLNGILLVFSVIISTLLTIILTGRICQYLENRKLGEEDANDRG</sequence>
<name>A0A544SPR1_9BACI</name>
<comment type="subcellular location">
    <subcellularLocation>
        <location evidence="1">Cell membrane</location>
        <topology evidence="1">Multi-pass membrane protein</topology>
    </subcellularLocation>
</comment>
<organism evidence="7 8">
    <name type="scientific">Psychrobacillus soli</name>
    <dbReference type="NCBI Taxonomy" id="1543965"/>
    <lineage>
        <taxon>Bacteria</taxon>
        <taxon>Bacillati</taxon>
        <taxon>Bacillota</taxon>
        <taxon>Bacilli</taxon>
        <taxon>Bacillales</taxon>
        <taxon>Bacillaceae</taxon>
        <taxon>Psychrobacillus</taxon>
    </lineage>
</organism>
<protein>
    <submittedName>
        <fullName evidence="7">CidA/LrgA family holin-like protein</fullName>
    </submittedName>
</protein>
<keyword evidence="5 6" id="KW-0472">Membrane</keyword>
<feature type="transmembrane region" description="Helical" evidence="6">
    <location>
        <begin position="87"/>
        <end position="108"/>
    </location>
</feature>
<dbReference type="NCBIfam" id="NF002460">
    <property type="entry name" value="PRK01658.1"/>
    <property type="match status" value="1"/>
</dbReference>
<dbReference type="AlphaFoldDB" id="A0A544SPR1"/>
<reference evidence="7 8" key="1">
    <citation type="submission" date="2019-05" db="EMBL/GenBank/DDBJ databases">
        <title>Psychrobacillus vulpis sp. nov., a new species isolated from feces of a red fox that inhabits in The Tablas de Daimiel Natural Park, Albacete, Spain.</title>
        <authorList>
            <person name="Rodriguez M."/>
            <person name="Reina J.C."/>
            <person name="Bejar V."/>
            <person name="Llamas I."/>
        </authorList>
    </citation>
    <scope>NUCLEOTIDE SEQUENCE [LARGE SCALE GENOMIC DNA]</scope>
    <source>
        <strain evidence="7 8">NHI-2</strain>
    </source>
</reference>
<dbReference type="RefSeq" id="WP_142608838.1">
    <property type="nucleotide sequence ID" value="NZ_VDGG01000056.1"/>
</dbReference>
<feature type="transmembrane region" description="Helical" evidence="6">
    <location>
        <begin position="62"/>
        <end position="81"/>
    </location>
</feature>
<proteinExistence type="predicted"/>
<evidence type="ECO:0000256" key="6">
    <source>
        <dbReference type="SAM" id="Phobius"/>
    </source>
</evidence>
<evidence type="ECO:0000313" key="7">
    <source>
        <dbReference type="EMBL" id="TQR07185.1"/>
    </source>
</evidence>
<evidence type="ECO:0000313" key="8">
    <source>
        <dbReference type="Proteomes" id="UP000318937"/>
    </source>
</evidence>
<evidence type="ECO:0000256" key="1">
    <source>
        <dbReference type="ARBA" id="ARBA00004651"/>
    </source>
</evidence>
<dbReference type="PANTHER" id="PTHR33931">
    <property type="entry name" value="HOLIN-LIKE PROTEIN CIDA-RELATED"/>
    <property type="match status" value="1"/>
</dbReference>
<gene>
    <name evidence="7" type="ORF">FG383_18255</name>
</gene>
<dbReference type="Pfam" id="PF03788">
    <property type="entry name" value="LrgA"/>
    <property type="match status" value="1"/>
</dbReference>
<evidence type="ECO:0000256" key="2">
    <source>
        <dbReference type="ARBA" id="ARBA00022475"/>
    </source>
</evidence>
<dbReference type="OrthoDB" id="3176438at2"/>
<evidence type="ECO:0000256" key="3">
    <source>
        <dbReference type="ARBA" id="ARBA00022692"/>
    </source>
</evidence>
<evidence type="ECO:0000256" key="4">
    <source>
        <dbReference type="ARBA" id="ARBA00022989"/>
    </source>
</evidence>
<keyword evidence="2" id="KW-1003">Cell membrane</keyword>
<dbReference type="Proteomes" id="UP000318937">
    <property type="component" value="Unassembled WGS sequence"/>
</dbReference>
<dbReference type="EMBL" id="VDGG01000056">
    <property type="protein sequence ID" value="TQR07185.1"/>
    <property type="molecule type" value="Genomic_DNA"/>
</dbReference>
<feature type="transmembrane region" description="Helical" evidence="6">
    <location>
        <begin position="7"/>
        <end position="30"/>
    </location>
</feature>
<dbReference type="GO" id="GO:0005886">
    <property type="term" value="C:plasma membrane"/>
    <property type="evidence" value="ECO:0007669"/>
    <property type="project" value="UniProtKB-SubCell"/>
</dbReference>
<keyword evidence="8" id="KW-1185">Reference proteome</keyword>
<evidence type="ECO:0000256" key="5">
    <source>
        <dbReference type="ARBA" id="ARBA00023136"/>
    </source>
</evidence>
<accession>A0A544SPR1</accession>
<dbReference type="PANTHER" id="PTHR33931:SF6">
    <property type="entry name" value="INTEGRAL MEMBRANE PROTEIN YXZK-RELATED"/>
    <property type="match status" value="1"/>
</dbReference>
<comment type="caution">
    <text evidence="7">The sequence shown here is derived from an EMBL/GenBank/DDBJ whole genome shotgun (WGS) entry which is preliminary data.</text>
</comment>
<keyword evidence="4 6" id="KW-1133">Transmembrane helix</keyword>
<dbReference type="InterPro" id="IPR005538">
    <property type="entry name" value="LrgA/CidA"/>
</dbReference>
<keyword evidence="3 6" id="KW-0812">Transmembrane</keyword>
<feature type="transmembrane region" description="Helical" evidence="6">
    <location>
        <begin position="36"/>
        <end position="55"/>
    </location>
</feature>